<dbReference type="Proteomes" id="UP000317023">
    <property type="component" value="Unassembled WGS sequence"/>
</dbReference>
<accession>A0A546XT40</accession>
<name>A0A546XT40_AGRTU</name>
<proteinExistence type="predicted"/>
<evidence type="ECO:0000313" key="3">
    <source>
        <dbReference type="Proteomes" id="UP000317023"/>
    </source>
</evidence>
<reference evidence="2 3" key="1">
    <citation type="journal article" date="2019" name="Appl. Microbiol. Biotechnol.">
        <title>Differential efficiency of wild type rhizogenic strains for rol gene transformation of plants.</title>
        <authorList>
            <person name="Desmet S."/>
            <person name="De Keyser E."/>
            <person name="Van Vaerenbergh J."/>
            <person name="Baeyen S."/>
            <person name="Van Huylenbroeck J."/>
            <person name="Geelen D."/>
            <person name="Dhooghe E."/>
        </authorList>
    </citation>
    <scope>NUCLEOTIDE SEQUENCE [LARGE SCALE GENOMIC DNA]</scope>
    <source>
        <strain evidence="2 3">MAFF210266</strain>
    </source>
</reference>
<gene>
    <name evidence="2" type="ORF">EXN61_20470</name>
</gene>
<feature type="domain" description="ChrR-like cupin" evidence="1">
    <location>
        <begin position="11"/>
        <end position="111"/>
    </location>
</feature>
<comment type="caution">
    <text evidence="2">The sequence shown here is derived from an EMBL/GenBank/DDBJ whole genome shotgun (WGS) entry which is preliminary data.</text>
</comment>
<dbReference type="CDD" id="cd20303">
    <property type="entry name" value="cupin_ChrR_1"/>
    <property type="match status" value="1"/>
</dbReference>
<evidence type="ECO:0000313" key="2">
    <source>
        <dbReference type="EMBL" id="TRB03897.1"/>
    </source>
</evidence>
<dbReference type="Pfam" id="PF12973">
    <property type="entry name" value="Cupin_7"/>
    <property type="match status" value="1"/>
</dbReference>
<dbReference type="RefSeq" id="WP_142858796.1">
    <property type="nucleotide sequence ID" value="NZ_SGOE01000007.1"/>
</dbReference>
<dbReference type="EMBL" id="SGOE01000007">
    <property type="protein sequence ID" value="TRB03897.1"/>
    <property type="molecule type" value="Genomic_DNA"/>
</dbReference>
<dbReference type="SUPFAM" id="SSF51182">
    <property type="entry name" value="RmlC-like cupins"/>
    <property type="match status" value="2"/>
</dbReference>
<protein>
    <submittedName>
        <fullName evidence="2">Cupin</fullName>
    </submittedName>
</protein>
<evidence type="ECO:0000259" key="1">
    <source>
        <dbReference type="Pfam" id="PF12973"/>
    </source>
</evidence>
<dbReference type="InterPro" id="IPR025979">
    <property type="entry name" value="ChrR-like_cupin_dom"/>
</dbReference>
<dbReference type="InterPro" id="IPR014710">
    <property type="entry name" value="RmlC-like_jellyroll"/>
</dbReference>
<dbReference type="AlphaFoldDB" id="A0A546XT40"/>
<sequence length="240" mass="26553">MLINEDLSVPVIVHASRLDWIPSPAAGVDRRMLYRVGAEMARATSIVRYAPGSAFPRHVHAGGEEILVLEGVFQDEHGDYPAGTYFRNPPGTSHVPASIKGCTIFVRLWQFREGDDVQIVKRVGDAVQGAARSGGISSQLLFDDGHERVFIEEWRRNTQIRVENPSGLEFLVISGSMIRRDGEILSCECWGRLPAGADMDVTTGADGVRIWLKQGPLLHPDVLRMPEQAHRLPPHMNSSI</sequence>
<organism evidence="2 3">
    <name type="scientific">Agrobacterium tumefaciens</name>
    <dbReference type="NCBI Taxonomy" id="358"/>
    <lineage>
        <taxon>Bacteria</taxon>
        <taxon>Pseudomonadati</taxon>
        <taxon>Pseudomonadota</taxon>
        <taxon>Alphaproteobacteria</taxon>
        <taxon>Hyphomicrobiales</taxon>
        <taxon>Rhizobiaceae</taxon>
        <taxon>Rhizobium/Agrobacterium group</taxon>
        <taxon>Agrobacterium</taxon>
        <taxon>Agrobacterium tumefaciens complex</taxon>
    </lineage>
</organism>
<dbReference type="InterPro" id="IPR011051">
    <property type="entry name" value="RmlC_Cupin_sf"/>
</dbReference>
<dbReference type="Gene3D" id="2.60.120.10">
    <property type="entry name" value="Jelly Rolls"/>
    <property type="match status" value="1"/>
</dbReference>